<dbReference type="InterPro" id="IPR036388">
    <property type="entry name" value="WH-like_DNA-bd_sf"/>
</dbReference>
<dbReference type="SMART" id="SM00347">
    <property type="entry name" value="HTH_MARR"/>
    <property type="match status" value="1"/>
</dbReference>
<comment type="caution">
    <text evidence="5">The sequence shown here is derived from an EMBL/GenBank/DDBJ whole genome shotgun (WGS) entry which is preliminary data.</text>
</comment>
<keyword evidence="1" id="KW-0805">Transcription regulation</keyword>
<proteinExistence type="predicted"/>
<dbReference type="Proteomes" id="UP001174908">
    <property type="component" value="Unassembled WGS sequence"/>
</dbReference>
<feature type="domain" description="HTH marR-type" evidence="4">
    <location>
        <begin position="1"/>
        <end position="146"/>
    </location>
</feature>
<gene>
    <name evidence="5" type="ORF">QTH91_14165</name>
</gene>
<reference evidence="5" key="1">
    <citation type="submission" date="2023-06" db="EMBL/GenBank/DDBJ databases">
        <authorList>
            <person name="Jiang Y."/>
            <person name="Liu Q."/>
        </authorList>
    </citation>
    <scope>NUCLEOTIDE SEQUENCE</scope>
    <source>
        <strain evidence="5">CGMCC 1.12089</strain>
    </source>
</reference>
<dbReference type="InterPro" id="IPR000835">
    <property type="entry name" value="HTH_MarR-typ"/>
</dbReference>
<dbReference type="InterPro" id="IPR036390">
    <property type="entry name" value="WH_DNA-bd_sf"/>
</dbReference>
<name>A0ABT7NCR2_9BURK</name>
<dbReference type="Pfam" id="PF12802">
    <property type="entry name" value="MarR_2"/>
    <property type="match status" value="1"/>
</dbReference>
<evidence type="ECO:0000256" key="2">
    <source>
        <dbReference type="ARBA" id="ARBA00023125"/>
    </source>
</evidence>
<dbReference type="PRINTS" id="PR00598">
    <property type="entry name" value="HTHMARR"/>
</dbReference>
<dbReference type="PROSITE" id="PS50995">
    <property type="entry name" value="HTH_MARR_2"/>
    <property type="match status" value="1"/>
</dbReference>
<dbReference type="PANTHER" id="PTHR42756:SF1">
    <property type="entry name" value="TRANSCRIPTIONAL REPRESSOR OF EMRAB OPERON"/>
    <property type="match status" value="1"/>
</dbReference>
<keyword evidence="3" id="KW-0804">Transcription</keyword>
<sequence>MDTPNLRHPASIFDLLNFRVSEFYGLSGSLVTRMCEGEFGVTREEWQFVAMLATLGCLSPSDLAARTTVDRSQTSKTLRTLLSKELIFRETDRGDGRKAKVGLTKSGEAFYAMVFPRVVAIHKAMLSRLDEKEIEVLANCLRKMQETAVEVTRSNMVAAQSDRRHGGSKSNWTKSEMRPSTDLMQYLGAFCEPRFTESEGAVGSR</sequence>
<keyword evidence="6" id="KW-1185">Reference proteome</keyword>
<protein>
    <submittedName>
        <fullName evidence="5">MarR family transcriptional regulator</fullName>
    </submittedName>
</protein>
<organism evidence="5 6">
    <name type="scientific">Variovorax dokdonensis</name>
    <dbReference type="NCBI Taxonomy" id="344883"/>
    <lineage>
        <taxon>Bacteria</taxon>
        <taxon>Pseudomonadati</taxon>
        <taxon>Pseudomonadota</taxon>
        <taxon>Betaproteobacteria</taxon>
        <taxon>Burkholderiales</taxon>
        <taxon>Comamonadaceae</taxon>
        <taxon>Variovorax</taxon>
    </lineage>
</organism>
<evidence type="ECO:0000256" key="1">
    <source>
        <dbReference type="ARBA" id="ARBA00023015"/>
    </source>
</evidence>
<dbReference type="PANTHER" id="PTHR42756">
    <property type="entry name" value="TRANSCRIPTIONAL REGULATOR, MARR"/>
    <property type="match status" value="1"/>
</dbReference>
<evidence type="ECO:0000313" key="5">
    <source>
        <dbReference type="EMBL" id="MDM0045635.1"/>
    </source>
</evidence>
<dbReference type="EMBL" id="JASZYV010000003">
    <property type="protein sequence ID" value="MDM0045635.1"/>
    <property type="molecule type" value="Genomic_DNA"/>
</dbReference>
<evidence type="ECO:0000256" key="3">
    <source>
        <dbReference type="ARBA" id="ARBA00023163"/>
    </source>
</evidence>
<evidence type="ECO:0000313" key="6">
    <source>
        <dbReference type="Proteomes" id="UP001174908"/>
    </source>
</evidence>
<dbReference type="Gene3D" id="1.10.10.10">
    <property type="entry name" value="Winged helix-like DNA-binding domain superfamily/Winged helix DNA-binding domain"/>
    <property type="match status" value="1"/>
</dbReference>
<accession>A0ABT7NCR2</accession>
<dbReference type="SUPFAM" id="SSF46785">
    <property type="entry name" value="Winged helix' DNA-binding domain"/>
    <property type="match status" value="1"/>
</dbReference>
<evidence type="ECO:0000259" key="4">
    <source>
        <dbReference type="PROSITE" id="PS50995"/>
    </source>
</evidence>
<keyword evidence="2" id="KW-0238">DNA-binding</keyword>
<dbReference type="RefSeq" id="WP_286660754.1">
    <property type="nucleotide sequence ID" value="NZ_JASZYV010000003.1"/>
</dbReference>